<dbReference type="PANTHER" id="PTHR41164:SF1">
    <property type="entry name" value="CURLI PRODUCTION ASSEMBLY_TRANSPORT COMPONENT CSGG"/>
    <property type="match status" value="1"/>
</dbReference>
<dbReference type="InterPro" id="IPR005534">
    <property type="entry name" value="Curli_assmbl/transp-comp_CsgG"/>
</dbReference>
<organism evidence="6">
    <name type="scientific">Synechococcus sp. SB0676_bin_10</name>
    <dbReference type="NCBI Taxonomy" id="2604869"/>
    <lineage>
        <taxon>Bacteria</taxon>
        <taxon>Bacillati</taxon>
        <taxon>Cyanobacteriota</taxon>
        <taxon>Cyanophyceae</taxon>
        <taxon>Synechococcales</taxon>
        <taxon>Synechococcaceae</taxon>
        <taxon>Synechococcus</taxon>
    </lineage>
</organism>
<reference evidence="6" key="1">
    <citation type="submission" date="2019-09" db="EMBL/GenBank/DDBJ databases">
        <title>Characterisation of the sponge microbiome using genome-centric metagenomics.</title>
        <authorList>
            <person name="Engelberts J.P."/>
            <person name="Robbins S.J."/>
            <person name="De Goeij J.M."/>
            <person name="Aranda M."/>
            <person name="Bell S.C."/>
            <person name="Webster N.S."/>
        </authorList>
    </citation>
    <scope>NUCLEOTIDE SEQUENCE</scope>
    <source>
        <strain evidence="6">SB0676_bin_10</strain>
    </source>
</reference>
<dbReference type="PANTHER" id="PTHR41164">
    <property type="entry name" value="CURLI PRODUCTION ASSEMBLY/TRANSPORT COMPONENT CSGG"/>
    <property type="match status" value="1"/>
</dbReference>
<evidence type="ECO:0000256" key="4">
    <source>
        <dbReference type="ARBA" id="ARBA00023139"/>
    </source>
</evidence>
<evidence type="ECO:0000256" key="2">
    <source>
        <dbReference type="ARBA" id="ARBA00022729"/>
    </source>
</evidence>
<proteinExistence type="predicted"/>
<name>A0A6B1F9F7_9SYNE</name>
<evidence type="ECO:0000256" key="3">
    <source>
        <dbReference type="ARBA" id="ARBA00023136"/>
    </source>
</evidence>
<keyword evidence="1" id="KW-1003">Cell membrane</keyword>
<sequence length="279" mass="29202">MSPDPGTMRMTSVFPLILAVMVGSLGGWAVARPTVAVSDFKNEVANVPWWSASVSTQLADALASELAASSGLQVVERQNVQAVLSEQEMAELGITRPTEGNFGGGRMTRAQYLVLGRVSGYEAGVETRENENSMSFLGFGNREGVAEAKAYVAIDLRIVDSATGSILGSTTVEGTATNTAQVHQQGGSLEPLATVIGDTIGDERGAGALLLGVAKTFNYSEGSSESRKVPAAQAIRAALVAGSDYVDCVLVQLGGRCLNEYAARDAVRRRSTQGILNLD</sequence>
<keyword evidence="5" id="KW-0449">Lipoprotein</keyword>
<evidence type="ECO:0000256" key="5">
    <source>
        <dbReference type="ARBA" id="ARBA00023288"/>
    </source>
</evidence>
<keyword evidence="4" id="KW-0564">Palmitate</keyword>
<gene>
    <name evidence="6" type="ORF">F4162_07715</name>
</gene>
<evidence type="ECO:0000256" key="1">
    <source>
        <dbReference type="ARBA" id="ARBA00022475"/>
    </source>
</evidence>
<dbReference type="Pfam" id="PF03783">
    <property type="entry name" value="CsgG"/>
    <property type="match status" value="1"/>
</dbReference>
<dbReference type="GO" id="GO:0030288">
    <property type="term" value="C:outer membrane-bounded periplasmic space"/>
    <property type="evidence" value="ECO:0007669"/>
    <property type="project" value="InterPro"/>
</dbReference>
<dbReference type="EMBL" id="VYDO01000245">
    <property type="protein sequence ID" value="MYG38837.1"/>
    <property type="molecule type" value="Genomic_DNA"/>
</dbReference>
<keyword evidence="3" id="KW-0472">Membrane</keyword>
<dbReference type="Gene3D" id="3.40.50.10610">
    <property type="entry name" value="ABC-type transport auxiliary lipoprotein component"/>
    <property type="match status" value="1"/>
</dbReference>
<comment type="caution">
    <text evidence="6">The sequence shown here is derived from an EMBL/GenBank/DDBJ whole genome shotgun (WGS) entry which is preliminary data.</text>
</comment>
<protein>
    <submittedName>
        <fullName evidence="6">Penicillin-binding protein activator LpoB</fullName>
    </submittedName>
</protein>
<dbReference type="AlphaFoldDB" id="A0A6B1F9F7"/>
<keyword evidence="2" id="KW-0732">Signal</keyword>
<evidence type="ECO:0000313" key="6">
    <source>
        <dbReference type="EMBL" id="MYG38837.1"/>
    </source>
</evidence>
<accession>A0A6B1F9F7</accession>